<dbReference type="InterPro" id="IPR019987">
    <property type="entry name" value="GTP-bd_ribosome_bio_YsxC"/>
</dbReference>
<feature type="region of interest" description="Disordered" evidence="8">
    <location>
        <begin position="25"/>
        <end position="52"/>
    </location>
</feature>
<evidence type="ECO:0000256" key="4">
    <source>
        <dbReference type="ARBA" id="ARBA00022723"/>
    </source>
</evidence>
<dbReference type="PRINTS" id="PR00326">
    <property type="entry name" value="GTP1OBG"/>
</dbReference>
<dbReference type="GO" id="GO:0046872">
    <property type="term" value="F:metal ion binding"/>
    <property type="evidence" value="ECO:0007669"/>
    <property type="project" value="UniProtKB-KW"/>
</dbReference>
<dbReference type="AlphaFoldDB" id="A0A4S2MKB3"/>
<proteinExistence type="inferred from homology"/>
<evidence type="ECO:0000313" key="10">
    <source>
        <dbReference type="EMBL" id="TGZ77333.1"/>
    </source>
</evidence>
<dbReference type="STRING" id="341454.A0A4S2MKB3"/>
<feature type="domain" description="EngB-type G" evidence="9">
    <location>
        <begin position="97"/>
        <end position="277"/>
    </location>
</feature>
<dbReference type="NCBIfam" id="TIGR03598">
    <property type="entry name" value="GTPase_YsxC"/>
    <property type="match status" value="1"/>
</dbReference>
<dbReference type="InterPro" id="IPR052279">
    <property type="entry name" value="EngB_GTPase"/>
</dbReference>
<name>A0A4S2MKB3_9PEZI</name>
<evidence type="ECO:0000256" key="7">
    <source>
        <dbReference type="ARBA" id="ARBA00023134"/>
    </source>
</evidence>
<evidence type="ECO:0000256" key="1">
    <source>
        <dbReference type="ARBA" id="ARBA00001946"/>
    </source>
</evidence>
<dbReference type="PANTHER" id="PTHR46498:SF1">
    <property type="entry name" value="GTP-BINDING PROTEIN 8"/>
    <property type="match status" value="1"/>
</dbReference>
<dbReference type="EMBL" id="ML220155">
    <property type="protein sequence ID" value="TGZ77333.1"/>
    <property type="molecule type" value="Genomic_DNA"/>
</dbReference>
<reference evidence="10 11" key="1">
    <citation type="submission" date="2019-04" db="EMBL/GenBank/DDBJ databases">
        <title>Comparative genomics and transcriptomics to analyze fruiting body development in filamentous ascomycetes.</title>
        <authorList>
            <consortium name="DOE Joint Genome Institute"/>
            <person name="Lutkenhaus R."/>
            <person name="Traeger S."/>
            <person name="Breuer J."/>
            <person name="Kuo A."/>
            <person name="Lipzen A."/>
            <person name="Pangilinan J."/>
            <person name="Dilworth D."/>
            <person name="Sandor L."/>
            <person name="Poggeler S."/>
            <person name="Barry K."/>
            <person name="Grigoriev I.V."/>
            <person name="Nowrousian M."/>
        </authorList>
    </citation>
    <scope>NUCLEOTIDE SEQUENCE [LARGE SCALE GENOMIC DNA]</scope>
    <source>
        <strain evidence="10 11">CBS 389.68</strain>
    </source>
</reference>
<keyword evidence="11" id="KW-1185">Reference proteome</keyword>
<dbReference type="GO" id="GO:0005525">
    <property type="term" value="F:GTP binding"/>
    <property type="evidence" value="ECO:0007669"/>
    <property type="project" value="UniProtKB-KW"/>
</dbReference>
<evidence type="ECO:0000256" key="6">
    <source>
        <dbReference type="ARBA" id="ARBA00022842"/>
    </source>
</evidence>
<protein>
    <recommendedName>
        <fullName evidence="3">GTP-binding protein 8</fullName>
    </recommendedName>
</protein>
<dbReference type="InParanoid" id="A0A4S2MKB3"/>
<comment type="similarity">
    <text evidence="2">Belongs to the TRAFAC class TrmE-Era-EngA-EngB-Septin-like GTPase superfamily. EngB GTPase family.</text>
</comment>
<comment type="cofactor">
    <cofactor evidence="1">
        <name>Mg(2+)</name>
        <dbReference type="ChEBI" id="CHEBI:18420"/>
    </cofactor>
</comment>
<dbReference type="OrthoDB" id="391988at2759"/>
<dbReference type="Gene3D" id="3.40.50.300">
    <property type="entry name" value="P-loop containing nucleotide triphosphate hydrolases"/>
    <property type="match status" value="1"/>
</dbReference>
<accession>A0A4S2MKB3</accession>
<dbReference type="PANTHER" id="PTHR46498">
    <property type="entry name" value="GTP-BINDING PROTEIN 8"/>
    <property type="match status" value="1"/>
</dbReference>
<keyword evidence="5" id="KW-0547">Nucleotide-binding</keyword>
<dbReference type="Proteomes" id="UP000298138">
    <property type="component" value="Unassembled WGS sequence"/>
</dbReference>
<dbReference type="GO" id="GO:0016787">
    <property type="term" value="F:hydrolase activity"/>
    <property type="evidence" value="ECO:0007669"/>
    <property type="project" value="UniProtKB-KW"/>
</dbReference>
<keyword evidence="7" id="KW-0342">GTP-binding</keyword>
<keyword evidence="4" id="KW-0479">Metal-binding</keyword>
<dbReference type="FunCoup" id="A0A4S2MKB3">
    <property type="interactions" value="236"/>
</dbReference>
<dbReference type="InterPro" id="IPR006073">
    <property type="entry name" value="GTP-bd"/>
</dbReference>
<evidence type="ECO:0000259" key="9">
    <source>
        <dbReference type="PROSITE" id="PS51706"/>
    </source>
</evidence>
<keyword evidence="6" id="KW-0460">Magnesium</keyword>
<dbReference type="InterPro" id="IPR030393">
    <property type="entry name" value="G_ENGB_dom"/>
</dbReference>
<dbReference type="HAMAP" id="MF_00321">
    <property type="entry name" value="GTPase_EngB"/>
    <property type="match status" value="1"/>
</dbReference>
<dbReference type="GO" id="GO:0005739">
    <property type="term" value="C:mitochondrion"/>
    <property type="evidence" value="ECO:0007669"/>
    <property type="project" value="TreeGrafter"/>
</dbReference>
<keyword evidence="10" id="KW-0378">Hydrolase</keyword>
<gene>
    <name evidence="10" type="ORF">EX30DRAFT_311391</name>
</gene>
<evidence type="ECO:0000313" key="11">
    <source>
        <dbReference type="Proteomes" id="UP000298138"/>
    </source>
</evidence>
<dbReference type="InterPro" id="IPR027417">
    <property type="entry name" value="P-loop_NTPase"/>
</dbReference>
<dbReference type="CDD" id="cd01876">
    <property type="entry name" value="YihA_EngB"/>
    <property type="match status" value="1"/>
</dbReference>
<evidence type="ECO:0000256" key="5">
    <source>
        <dbReference type="ARBA" id="ARBA00022741"/>
    </source>
</evidence>
<dbReference type="PROSITE" id="PS51706">
    <property type="entry name" value="G_ENGB"/>
    <property type="match status" value="1"/>
</dbReference>
<dbReference type="Pfam" id="PF01926">
    <property type="entry name" value="MMR_HSR1"/>
    <property type="match status" value="1"/>
</dbReference>
<sequence length="285" mass="31609">MRGGAEREVREGWKEEELDVELARVEAREAEAEAEAEEPEEPEAPLPGLSKYAYRWDTSPPTRAQLARADKFFTQSTLPAEHAWTQGRFREIELAGNAPEVAFLGRSNVGKSSLLNAVMNARALAYTSSKPGRTRAMSAFKVGGGRVVMLDMPGYGKGSREEWGVQIMKYLTRRKQLCRTFVLLDADHGVKPADIMLLEAISQADISYQVVLSKIDRVKEKDIKEAFEGVKGLLESEVGGRRALGEILAVSAAPKRKGERKQGISELRWAIMVAAGLERWGVHKK</sequence>
<dbReference type="SUPFAM" id="SSF52540">
    <property type="entry name" value="P-loop containing nucleoside triphosphate hydrolases"/>
    <property type="match status" value="1"/>
</dbReference>
<evidence type="ECO:0000256" key="3">
    <source>
        <dbReference type="ARBA" id="ARBA00015370"/>
    </source>
</evidence>
<evidence type="ECO:0000256" key="8">
    <source>
        <dbReference type="SAM" id="MobiDB-lite"/>
    </source>
</evidence>
<evidence type="ECO:0000256" key="2">
    <source>
        <dbReference type="ARBA" id="ARBA00009638"/>
    </source>
</evidence>
<feature type="compositionally biased region" description="Acidic residues" evidence="8">
    <location>
        <begin position="32"/>
        <end position="43"/>
    </location>
</feature>
<organism evidence="10 11">
    <name type="scientific">Ascodesmis nigricans</name>
    <dbReference type="NCBI Taxonomy" id="341454"/>
    <lineage>
        <taxon>Eukaryota</taxon>
        <taxon>Fungi</taxon>
        <taxon>Dikarya</taxon>
        <taxon>Ascomycota</taxon>
        <taxon>Pezizomycotina</taxon>
        <taxon>Pezizomycetes</taxon>
        <taxon>Pezizales</taxon>
        <taxon>Ascodesmidaceae</taxon>
        <taxon>Ascodesmis</taxon>
    </lineage>
</organism>